<evidence type="ECO:0000313" key="2">
    <source>
        <dbReference type="Proteomes" id="UP000499080"/>
    </source>
</evidence>
<accession>A0A4Y2ML60</accession>
<comment type="caution">
    <text evidence="1">The sequence shown here is derived from an EMBL/GenBank/DDBJ whole genome shotgun (WGS) entry which is preliminary data.</text>
</comment>
<keyword evidence="2" id="KW-1185">Reference proteome</keyword>
<proteinExistence type="predicted"/>
<dbReference type="EMBL" id="BGPR01007564">
    <property type="protein sequence ID" value="GBN27885.1"/>
    <property type="molecule type" value="Genomic_DNA"/>
</dbReference>
<sequence length="99" mass="10971">MPILQFKGAQYPDVDLLPLYSCLSISLRFSLSQILIYVTLGGRLQSTEGIVLSASLSQGASDCPDFSPDGIQPWQAVCLISIDFYRFFVPKYIQFGSVK</sequence>
<dbReference type="Proteomes" id="UP000499080">
    <property type="component" value="Unassembled WGS sequence"/>
</dbReference>
<reference evidence="1 2" key="1">
    <citation type="journal article" date="2019" name="Sci. Rep.">
        <title>Orb-weaving spider Araneus ventricosus genome elucidates the spidroin gene catalogue.</title>
        <authorList>
            <person name="Kono N."/>
            <person name="Nakamura H."/>
            <person name="Ohtoshi R."/>
            <person name="Moran D.A.P."/>
            <person name="Shinohara A."/>
            <person name="Yoshida Y."/>
            <person name="Fujiwara M."/>
            <person name="Mori M."/>
            <person name="Tomita M."/>
            <person name="Arakawa K."/>
        </authorList>
    </citation>
    <scope>NUCLEOTIDE SEQUENCE [LARGE SCALE GENOMIC DNA]</scope>
</reference>
<name>A0A4Y2ML60_ARAVE</name>
<dbReference type="AlphaFoldDB" id="A0A4Y2ML60"/>
<organism evidence="1 2">
    <name type="scientific">Araneus ventricosus</name>
    <name type="common">Orbweaver spider</name>
    <name type="synonym">Epeira ventricosa</name>
    <dbReference type="NCBI Taxonomy" id="182803"/>
    <lineage>
        <taxon>Eukaryota</taxon>
        <taxon>Metazoa</taxon>
        <taxon>Ecdysozoa</taxon>
        <taxon>Arthropoda</taxon>
        <taxon>Chelicerata</taxon>
        <taxon>Arachnida</taxon>
        <taxon>Araneae</taxon>
        <taxon>Araneomorphae</taxon>
        <taxon>Entelegynae</taxon>
        <taxon>Araneoidea</taxon>
        <taxon>Araneidae</taxon>
        <taxon>Araneus</taxon>
    </lineage>
</organism>
<gene>
    <name evidence="1" type="ORF">AVEN_101367_1</name>
</gene>
<protein>
    <submittedName>
        <fullName evidence="1">Uncharacterized protein</fullName>
    </submittedName>
</protein>
<evidence type="ECO:0000313" key="1">
    <source>
        <dbReference type="EMBL" id="GBN27885.1"/>
    </source>
</evidence>